<comment type="caution">
    <text evidence="3">The sequence shown here is derived from an EMBL/GenBank/DDBJ whole genome shotgun (WGS) entry which is preliminary data.</text>
</comment>
<dbReference type="Pfam" id="PF00132">
    <property type="entry name" value="Hexapep"/>
    <property type="match status" value="1"/>
</dbReference>
<name>A0A0M9CF61_9FLAO</name>
<proteinExistence type="inferred from homology"/>
<dbReference type="PANTHER" id="PTHR23416">
    <property type="entry name" value="SIALIC ACID SYNTHASE-RELATED"/>
    <property type="match status" value="1"/>
</dbReference>
<dbReference type="InterPro" id="IPR011004">
    <property type="entry name" value="Trimer_LpxA-like_sf"/>
</dbReference>
<evidence type="ECO:0000313" key="3">
    <source>
        <dbReference type="EMBL" id="KOY51272.1"/>
    </source>
</evidence>
<dbReference type="RefSeq" id="WP_053973474.1">
    <property type="nucleotide sequence ID" value="NZ_FNUE01000001.1"/>
</dbReference>
<dbReference type="PANTHER" id="PTHR23416:SF23">
    <property type="entry name" value="ACETYLTRANSFERASE C18B11.09C-RELATED"/>
    <property type="match status" value="1"/>
</dbReference>
<sequence length="195" mass="22300">MVNKKQQYQDLSKFNVPKGFRGKSKFIVQIWWITEKTLFAMSPQFFYGWRRFLLRSFGAKIGKNVLIRSSAKFTYPWKVTIGDNTWIGEETILYSLGEINIGNNVAVAHGIYFNTGLHDYTKTDFPILSDKIIIEDECWITNDVYIAPGVTIGKGSVIGARSSVYKDIPSGWVCYGNPAKPVKQRIEKKDNNNRD</sequence>
<evidence type="ECO:0000313" key="4">
    <source>
        <dbReference type="EMBL" id="SEE14944.1"/>
    </source>
</evidence>
<protein>
    <submittedName>
        <fullName evidence="4">Colanic acid biosynthesis acetyltransferase WcaF</fullName>
    </submittedName>
</protein>
<dbReference type="Proteomes" id="UP000183071">
    <property type="component" value="Unassembled WGS sequence"/>
</dbReference>
<dbReference type="CDD" id="cd05825">
    <property type="entry name" value="LbH_wcaF_like"/>
    <property type="match status" value="1"/>
</dbReference>
<gene>
    <name evidence="3" type="ORF">I602_832</name>
    <name evidence="4" type="ORF">SAMN05444353_0947</name>
</gene>
<dbReference type="Gene3D" id="2.160.10.10">
    <property type="entry name" value="Hexapeptide repeat proteins"/>
    <property type="match status" value="1"/>
</dbReference>
<dbReference type="STRING" id="1300348.I602_832"/>
<dbReference type="OrthoDB" id="9814490at2"/>
<dbReference type="GO" id="GO:0005829">
    <property type="term" value="C:cytosol"/>
    <property type="evidence" value="ECO:0007669"/>
    <property type="project" value="TreeGrafter"/>
</dbReference>
<reference evidence="3 5" key="1">
    <citation type="submission" date="2015-07" db="EMBL/GenBank/DDBJ databases">
        <title>Genome of Polaribacter dokdonenesis DSW-5, isolated from seawater off Dokdo in Korea.</title>
        <authorList>
            <person name="Yoon K."/>
            <person name="Song J.Y."/>
            <person name="Kim J.F."/>
        </authorList>
    </citation>
    <scope>NUCLEOTIDE SEQUENCE [LARGE SCALE GENOMIC DNA]</scope>
    <source>
        <strain evidence="3 5">DSW-5</strain>
    </source>
</reference>
<dbReference type="InterPro" id="IPR001451">
    <property type="entry name" value="Hexapep"/>
</dbReference>
<dbReference type="GO" id="GO:0008374">
    <property type="term" value="F:O-acyltransferase activity"/>
    <property type="evidence" value="ECO:0007669"/>
    <property type="project" value="TreeGrafter"/>
</dbReference>
<dbReference type="AlphaFoldDB" id="A0A0M9CF61"/>
<dbReference type="SUPFAM" id="SSF51161">
    <property type="entry name" value="Trimeric LpxA-like enzymes"/>
    <property type="match status" value="1"/>
</dbReference>
<keyword evidence="2" id="KW-0808">Transferase</keyword>
<dbReference type="Pfam" id="PF14602">
    <property type="entry name" value="Hexapep_2"/>
    <property type="match status" value="1"/>
</dbReference>
<evidence type="ECO:0000313" key="5">
    <source>
        <dbReference type="Proteomes" id="UP000037716"/>
    </source>
</evidence>
<organism evidence="3 5">
    <name type="scientific">Polaribacter dokdonensis DSW-5</name>
    <dbReference type="NCBI Taxonomy" id="1300348"/>
    <lineage>
        <taxon>Bacteria</taxon>
        <taxon>Pseudomonadati</taxon>
        <taxon>Bacteroidota</taxon>
        <taxon>Flavobacteriia</taxon>
        <taxon>Flavobacteriales</taxon>
        <taxon>Flavobacteriaceae</taxon>
    </lineage>
</organism>
<dbReference type="Proteomes" id="UP000037716">
    <property type="component" value="Unassembled WGS sequence"/>
</dbReference>
<accession>A0A0M9CF61</accession>
<dbReference type="InterPro" id="IPR051159">
    <property type="entry name" value="Hexapeptide_acetyltransf"/>
</dbReference>
<keyword evidence="6" id="KW-1185">Reference proteome</keyword>
<reference evidence="4 6" key="2">
    <citation type="submission" date="2016-10" db="EMBL/GenBank/DDBJ databases">
        <authorList>
            <person name="Varghese N."/>
            <person name="Submissions S."/>
        </authorList>
    </citation>
    <scope>NUCLEOTIDE SEQUENCE [LARGE SCALE GENOMIC DNA]</scope>
    <source>
        <strain evidence="4 6">DSW-5</strain>
    </source>
</reference>
<comment type="similarity">
    <text evidence="1">Belongs to the transferase hexapeptide repeat family.</text>
</comment>
<dbReference type="EMBL" id="LGBR01000001">
    <property type="protein sequence ID" value="KOY51272.1"/>
    <property type="molecule type" value="Genomic_DNA"/>
</dbReference>
<evidence type="ECO:0000256" key="2">
    <source>
        <dbReference type="ARBA" id="ARBA00022679"/>
    </source>
</evidence>
<dbReference type="PATRIC" id="fig|1300348.6.peg.831"/>
<dbReference type="EMBL" id="FNUE01000001">
    <property type="protein sequence ID" value="SEE14944.1"/>
    <property type="molecule type" value="Genomic_DNA"/>
</dbReference>
<evidence type="ECO:0000313" key="6">
    <source>
        <dbReference type="Proteomes" id="UP000183071"/>
    </source>
</evidence>
<evidence type="ECO:0000256" key="1">
    <source>
        <dbReference type="ARBA" id="ARBA00007274"/>
    </source>
</evidence>
<dbReference type="NCBIfam" id="NF007797">
    <property type="entry name" value="PRK10502.1"/>
    <property type="match status" value="1"/>
</dbReference>